<name>A0A0G0AWR0_9BACT</name>
<evidence type="ECO:0000313" key="2">
    <source>
        <dbReference type="Proteomes" id="UP000034688"/>
    </source>
</evidence>
<protein>
    <submittedName>
        <fullName evidence="1">Uncharacterized protein</fullName>
    </submittedName>
</protein>
<organism evidence="1 2">
    <name type="scientific">Candidatus Roizmanbacteria bacterium GW2011_GWA2_34_18</name>
    <dbReference type="NCBI Taxonomy" id="1618477"/>
    <lineage>
        <taxon>Bacteria</taxon>
        <taxon>Candidatus Roizmaniibacteriota</taxon>
    </lineage>
</organism>
<proteinExistence type="predicted"/>
<reference evidence="1 2" key="1">
    <citation type="journal article" date="2015" name="Nature">
        <title>rRNA introns, odd ribosomes, and small enigmatic genomes across a large radiation of phyla.</title>
        <authorList>
            <person name="Brown C.T."/>
            <person name="Hug L.A."/>
            <person name="Thomas B.C."/>
            <person name="Sharon I."/>
            <person name="Castelle C.J."/>
            <person name="Singh A."/>
            <person name="Wilkins M.J."/>
            <person name="Williams K.H."/>
            <person name="Banfield J.F."/>
        </authorList>
    </citation>
    <scope>NUCLEOTIDE SEQUENCE [LARGE SCALE GENOMIC DNA]</scope>
</reference>
<accession>A0A0G0AWR0</accession>
<sequence>MVKIKIFIAPNRLLKYPTGNDNKIPERENIELKSPT</sequence>
<dbReference type="Proteomes" id="UP000034688">
    <property type="component" value="Unassembled WGS sequence"/>
</dbReference>
<dbReference type="EMBL" id="LBPP01000001">
    <property type="protein sequence ID" value="KKP61474.1"/>
    <property type="molecule type" value="Genomic_DNA"/>
</dbReference>
<comment type="caution">
    <text evidence="1">The sequence shown here is derived from an EMBL/GenBank/DDBJ whole genome shotgun (WGS) entry which is preliminary data.</text>
</comment>
<dbReference type="STRING" id="1618477.UR54_C0001G0014"/>
<dbReference type="AlphaFoldDB" id="A0A0G0AWR0"/>
<gene>
    <name evidence="1" type="ORF">UR54_C0001G0014</name>
</gene>
<evidence type="ECO:0000313" key="1">
    <source>
        <dbReference type="EMBL" id="KKP61474.1"/>
    </source>
</evidence>